<dbReference type="PANTHER" id="PTHR14218:SF19">
    <property type="entry name" value="SERINE PROTEASE AORO, PUTATIVE (AFU_ORTHOLOGUE AFUA_6G10250)-RELATED"/>
    <property type="match status" value="1"/>
</dbReference>
<dbReference type="GO" id="GO:0004252">
    <property type="term" value="F:serine-type endopeptidase activity"/>
    <property type="evidence" value="ECO:0007669"/>
    <property type="project" value="UniProtKB-UniRule"/>
</dbReference>
<dbReference type="Proteomes" id="UP001324427">
    <property type="component" value="Unassembled WGS sequence"/>
</dbReference>
<dbReference type="GO" id="GO:0046872">
    <property type="term" value="F:metal ion binding"/>
    <property type="evidence" value="ECO:0007669"/>
    <property type="project" value="UniProtKB-KW"/>
</dbReference>
<dbReference type="Pfam" id="PF09286">
    <property type="entry name" value="Pro-kuma_activ"/>
    <property type="match status" value="1"/>
</dbReference>
<dbReference type="CDD" id="cd04056">
    <property type="entry name" value="Peptidases_S53"/>
    <property type="match status" value="1"/>
</dbReference>
<keyword evidence="4" id="KW-0479">Metal-binding</keyword>
<sequence length="571" mass="61054">MAVSHPTSADYGKHWTGDEVADAFAPSAETVDKVLQWLTSSGIATERILHTSGSLTVGVTVDEAEHLLKTEYHGFQHASTGHKQAACDQYHIPGSLKDHIDFITPGVALLAPASAPKATRGLSRRAESQAWAKPNVKEMPSWFHHHANASDLSHCDQVITPACIKALYHVPPATKADPSNSMGIFENGDFYAQEDLNLFFANYTPYIPNGTHPTLDSIDGGSAPVTNLSEAGGESSLDLQLAYPLIYPQRITLFQTDDINYSTGNITISSSGGYNTWLDAIDGSYCSYTAYGETGDSPIDPTYPDPLPGGYNGQLQCGVYKPTNVMSVSYSRQEWDHPVNYQKRQCNEFMKLALQGHTIFFSSGDTGVAGRATDPSPNGCLGTNNTIFNPRWPDSCPYLTVVGGTKVYPGHTVFEPESVANDLAGDPYTSAYSSGGGFSNIYSIPDYQTNAVATYFAEHDPGYPYYSGNQSLGANGGLYNRSGRGYPDVSANGDNIAVYVGGEATLEGGTSASTPIFASIVNRINEERIAIGKGPVGFINPVLYSHPEVLNDIVNGSNPGCGTNGFTAVKG</sequence>
<evidence type="ECO:0000256" key="7">
    <source>
        <dbReference type="ARBA" id="ARBA00022837"/>
    </source>
</evidence>
<evidence type="ECO:0000256" key="3">
    <source>
        <dbReference type="ARBA" id="ARBA00022670"/>
    </source>
</evidence>
<accession>A0AAV9J392</accession>
<evidence type="ECO:0000256" key="4">
    <source>
        <dbReference type="ARBA" id="ARBA00022723"/>
    </source>
</evidence>
<dbReference type="SUPFAM" id="SSF52743">
    <property type="entry name" value="Subtilisin-like"/>
    <property type="match status" value="1"/>
</dbReference>
<feature type="domain" description="Peptidase S53" evidence="10">
    <location>
        <begin position="158"/>
        <end position="571"/>
    </location>
</feature>
<dbReference type="Gene3D" id="3.40.50.200">
    <property type="entry name" value="Peptidase S8/S53 domain"/>
    <property type="match status" value="1"/>
</dbReference>
<organism evidence="11 12">
    <name type="scientific">Oleoguttula mirabilis</name>
    <dbReference type="NCBI Taxonomy" id="1507867"/>
    <lineage>
        <taxon>Eukaryota</taxon>
        <taxon>Fungi</taxon>
        <taxon>Dikarya</taxon>
        <taxon>Ascomycota</taxon>
        <taxon>Pezizomycotina</taxon>
        <taxon>Dothideomycetes</taxon>
        <taxon>Dothideomycetidae</taxon>
        <taxon>Mycosphaerellales</taxon>
        <taxon>Teratosphaeriaceae</taxon>
        <taxon>Oleoguttula</taxon>
    </lineage>
</organism>
<name>A0AAV9J392_9PEZI</name>
<dbReference type="AlphaFoldDB" id="A0AAV9J392"/>
<feature type="active site" description="Charge relay system" evidence="9">
    <location>
        <position position="238"/>
    </location>
</feature>
<keyword evidence="5 9" id="KW-0378">Hydrolase</keyword>
<dbReference type="PROSITE" id="PS51695">
    <property type="entry name" value="SEDOLISIN"/>
    <property type="match status" value="1"/>
</dbReference>
<proteinExistence type="predicted"/>
<evidence type="ECO:0000313" key="11">
    <source>
        <dbReference type="EMBL" id="KAK4539363.1"/>
    </source>
</evidence>
<evidence type="ECO:0000256" key="1">
    <source>
        <dbReference type="ARBA" id="ARBA00001913"/>
    </source>
</evidence>
<keyword evidence="8" id="KW-0865">Zymogen</keyword>
<protein>
    <recommendedName>
        <fullName evidence="10">Peptidase S53 domain-containing protein</fullName>
    </recommendedName>
</protein>
<dbReference type="SUPFAM" id="SSF54897">
    <property type="entry name" value="Protease propeptides/inhibitors"/>
    <property type="match status" value="1"/>
</dbReference>
<dbReference type="PANTHER" id="PTHR14218">
    <property type="entry name" value="PROTEASE S8 TRIPEPTIDYL PEPTIDASE I CLN2"/>
    <property type="match status" value="1"/>
</dbReference>
<dbReference type="EMBL" id="JAVFHQ010000098">
    <property type="protein sequence ID" value="KAK4539363.1"/>
    <property type="molecule type" value="Genomic_DNA"/>
</dbReference>
<evidence type="ECO:0000256" key="6">
    <source>
        <dbReference type="ARBA" id="ARBA00022825"/>
    </source>
</evidence>
<dbReference type="GO" id="GO:0005576">
    <property type="term" value="C:extracellular region"/>
    <property type="evidence" value="ECO:0007669"/>
    <property type="project" value="UniProtKB-SubCell"/>
</dbReference>
<dbReference type="InterPro" id="IPR015366">
    <property type="entry name" value="S53_propep"/>
</dbReference>
<dbReference type="InterPro" id="IPR030400">
    <property type="entry name" value="Sedolisin_dom"/>
</dbReference>
<feature type="active site" description="Charge relay system" evidence="9">
    <location>
        <position position="234"/>
    </location>
</feature>
<dbReference type="GO" id="GO:0006508">
    <property type="term" value="P:proteolysis"/>
    <property type="evidence" value="ECO:0007669"/>
    <property type="project" value="UniProtKB-KW"/>
</dbReference>
<evidence type="ECO:0000256" key="5">
    <source>
        <dbReference type="ARBA" id="ARBA00022801"/>
    </source>
</evidence>
<dbReference type="SMART" id="SM00944">
    <property type="entry name" value="Pro-kuma_activ"/>
    <property type="match status" value="1"/>
</dbReference>
<dbReference type="GO" id="GO:0008240">
    <property type="term" value="F:tripeptidyl-peptidase activity"/>
    <property type="evidence" value="ECO:0007669"/>
    <property type="project" value="TreeGrafter"/>
</dbReference>
<keyword evidence="12" id="KW-1185">Reference proteome</keyword>
<evidence type="ECO:0000256" key="8">
    <source>
        <dbReference type="ARBA" id="ARBA00023145"/>
    </source>
</evidence>
<feature type="active site" description="Charge relay system" evidence="9">
    <location>
        <position position="511"/>
    </location>
</feature>
<evidence type="ECO:0000256" key="2">
    <source>
        <dbReference type="ARBA" id="ARBA00004239"/>
    </source>
</evidence>
<evidence type="ECO:0000256" key="9">
    <source>
        <dbReference type="PROSITE-ProRule" id="PRU01032"/>
    </source>
</evidence>
<reference evidence="11 12" key="1">
    <citation type="submission" date="2021-11" db="EMBL/GenBank/DDBJ databases">
        <title>Black yeast isolated from Biological Soil Crust.</title>
        <authorList>
            <person name="Kurbessoian T."/>
        </authorList>
    </citation>
    <scope>NUCLEOTIDE SEQUENCE [LARGE SCALE GENOMIC DNA]</scope>
    <source>
        <strain evidence="11 12">CCFEE 5522</strain>
    </source>
</reference>
<comment type="caution">
    <text evidence="9">Lacks conserved residue(s) required for the propagation of feature annotation.</text>
</comment>
<evidence type="ECO:0000259" key="10">
    <source>
        <dbReference type="PROSITE" id="PS51695"/>
    </source>
</evidence>
<dbReference type="InterPro" id="IPR050819">
    <property type="entry name" value="Tripeptidyl-peptidase_I"/>
</dbReference>
<evidence type="ECO:0000313" key="12">
    <source>
        <dbReference type="Proteomes" id="UP001324427"/>
    </source>
</evidence>
<comment type="cofactor">
    <cofactor evidence="1">
        <name>Ca(2+)</name>
        <dbReference type="ChEBI" id="CHEBI:29108"/>
    </cofactor>
</comment>
<dbReference type="CDD" id="cd11377">
    <property type="entry name" value="Pro-peptidase_S53"/>
    <property type="match status" value="1"/>
</dbReference>
<comment type="caution">
    <text evidence="11">The sequence shown here is derived from an EMBL/GenBank/DDBJ whole genome shotgun (WGS) entry which is preliminary data.</text>
</comment>
<dbReference type="InterPro" id="IPR036852">
    <property type="entry name" value="Peptidase_S8/S53_dom_sf"/>
</dbReference>
<comment type="subcellular location">
    <subcellularLocation>
        <location evidence="2">Secreted</location>
        <location evidence="2">Extracellular space</location>
    </subcellularLocation>
</comment>
<keyword evidence="3 9" id="KW-0645">Protease</keyword>
<keyword evidence="7" id="KW-0106">Calcium</keyword>
<keyword evidence="6 9" id="KW-0720">Serine protease</keyword>
<gene>
    <name evidence="11" type="ORF">LTR36_010993</name>
</gene>